<feature type="transmembrane region" description="Helical" evidence="6">
    <location>
        <begin position="165"/>
        <end position="186"/>
    </location>
</feature>
<accession>A0ABP6QIV3</accession>
<keyword evidence="9" id="KW-1185">Reference proteome</keyword>
<evidence type="ECO:0000256" key="2">
    <source>
        <dbReference type="ARBA" id="ARBA00022692"/>
    </source>
</evidence>
<feature type="domain" description="ResB-like" evidence="7">
    <location>
        <begin position="17"/>
        <end position="475"/>
    </location>
</feature>
<comment type="caution">
    <text evidence="8">The sequence shown here is derived from an EMBL/GenBank/DDBJ whole genome shotgun (WGS) entry which is preliminary data.</text>
</comment>
<keyword evidence="5 6" id="KW-0472">Membrane</keyword>
<comment type="subcellular location">
    <subcellularLocation>
        <location evidence="1">Membrane</location>
        <topology evidence="1">Multi-pass membrane protein</topology>
    </subcellularLocation>
</comment>
<evidence type="ECO:0000256" key="3">
    <source>
        <dbReference type="ARBA" id="ARBA00022748"/>
    </source>
</evidence>
<organism evidence="8 9">
    <name type="scientific">Actinocorallia longicatena</name>
    <dbReference type="NCBI Taxonomy" id="111803"/>
    <lineage>
        <taxon>Bacteria</taxon>
        <taxon>Bacillati</taxon>
        <taxon>Actinomycetota</taxon>
        <taxon>Actinomycetes</taxon>
        <taxon>Streptosporangiales</taxon>
        <taxon>Thermomonosporaceae</taxon>
        <taxon>Actinocorallia</taxon>
    </lineage>
</organism>
<evidence type="ECO:0000259" key="7">
    <source>
        <dbReference type="Pfam" id="PF05140"/>
    </source>
</evidence>
<keyword evidence="3" id="KW-0201">Cytochrome c-type biogenesis</keyword>
<protein>
    <submittedName>
        <fullName evidence="8">Cytochrome c biogenesis protein ResB</fullName>
    </submittedName>
</protein>
<proteinExistence type="predicted"/>
<evidence type="ECO:0000256" key="4">
    <source>
        <dbReference type="ARBA" id="ARBA00022989"/>
    </source>
</evidence>
<evidence type="ECO:0000256" key="1">
    <source>
        <dbReference type="ARBA" id="ARBA00004141"/>
    </source>
</evidence>
<keyword evidence="2 6" id="KW-0812">Transmembrane</keyword>
<keyword evidence="4 6" id="KW-1133">Transmembrane helix</keyword>
<feature type="transmembrane region" description="Helical" evidence="6">
    <location>
        <begin position="431"/>
        <end position="449"/>
    </location>
</feature>
<dbReference type="PANTHER" id="PTHR31566">
    <property type="entry name" value="CYTOCHROME C BIOGENESIS PROTEIN CCS1, CHLOROPLASTIC"/>
    <property type="match status" value="1"/>
</dbReference>
<reference evidence="9" key="1">
    <citation type="journal article" date="2019" name="Int. J. Syst. Evol. Microbiol.">
        <title>The Global Catalogue of Microorganisms (GCM) 10K type strain sequencing project: providing services to taxonomists for standard genome sequencing and annotation.</title>
        <authorList>
            <consortium name="The Broad Institute Genomics Platform"/>
            <consortium name="The Broad Institute Genome Sequencing Center for Infectious Disease"/>
            <person name="Wu L."/>
            <person name="Ma J."/>
        </authorList>
    </citation>
    <scope>NUCLEOTIDE SEQUENCE [LARGE SCALE GENOMIC DNA]</scope>
    <source>
        <strain evidence="9">JCM 9377</strain>
    </source>
</reference>
<evidence type="ECO:0000256" key="5">
    <source>
        <dbReference type="ARBA" id="ARBA00023136"/>
    </source>
</evidence>
<dbReference type="PANTHER" id="PTHR31566:SF0">
    <property type="entry name" value="CYTOCHROME C BIOGENESIS PROTEIN CCS1, CHLOROPLASTIC"/>
    <property type="match status" value="1"/>
</dbReference>
<dbReference type="InterPro" id="IPR007816">
    <property type="entry name" value="ResB-like_domain"/>
</dbReference>
<dbReference type="InterPro" id="IPR023494">
    <property type="entry name" value="Cyt_c_bgen_Ccs1/CcsB/ResB"/>
</dbReference>
<evidence type="ECO:0000313" key="8">
    <source>
        <dbReference type="EMBL" id="GAA3234178.1"/>
    </source>
</evidence>
<sequence>MGLTGWLRWTWRQLTSMRTALVLLFLVALGAVPGSIFPQRGMNPERVVQYFDEHKTLAPILDRFSAFDVFAAPWFAAIYILLFVSLAGCVIPRTWQLLQNVRAQPPSTPRNLGRLPQHATFTSAKTPDEALAEAHALLKGRRFRTALADGSVASEKGYLHETGNLVFHLSLLALLFSVGMGALFGYKGNVLVTEGLGFSNSASQYDEFRPGKLVDATELDPFRVTVKDFQADYITEGPQYGQAKDFAARLGYQGSSGAAEKDYTLRVNHPLEIDGSKLYLLGHGYSPTFKVTDAKGDVAFNGPAPFLPQDQGSLTSEGVVKALDAKPEQLAFMAVFWPTASRSADGKTIVSVFPGPENPAVSIAGVFAGDVSKGPRSVYRIDPSMLTRLKTETNVLTVGQSLKFPDGKGSVEFTGYKEWVTLTVTHDPGRLPALISAALAIAGLVVSFMTRRRRVWVRAAAADDGSTVVEIGGLTLGAPTAEFDDLVKALRPDDAPTEPVAAGSTKE</sequence>
<dbReference type="RefSeq" id="WP_344836423.1">
    <property type="nucleotide sequence ID" value="NZ_BAAAUV010000026.1"/>
</dbReference>
<name>A0ABP6QIV3_9ACTN</name>
<feature type="transmembrane region" description="Helical" evidence="6">
    <location>
        <begin position="71"/>
        <end position="92"/>
    </location>
</feature>
<evidence type="ECO:0000313" key="9">
    <source>
        <dbReference type="Proteomes" id="UP001501237"/>
    </source>
</evidence>
<dbReference type="Proteomes" id="UP001501237">
    <property type="component" value="Unassembled WGS sequence"/>
</dbReference>
<evidence type="ECO:0000256" key="6">
    <source>
        <dbReference type="SAM" id="Phobius"/>
    </source>
</evidence>
<gene>
    <name evidence="8" type="ORF">GCM10010468_67110</name>
</gene>
<dbReference type="EMBL" id="BAAAUV010000026">
    <property type="protein sequence ID" value="GAA3234178.1"/>
    <property type="molecule type" value="Genomic_DNA"/>
</dbReference>
<dbReference type="Pfam" id="PF05140">
    <property type="entry name" value="ResB"/>
    <property type="match status" value="1"/>
</dbReference>